<organism evidence="2 3">
    <name type="scientific">Agromyces bauzanensis</name>
    <dbReference type="NCBI Taxonomy" id="1308924"/>
    <lineage>
        <taxon>Bacteria</taxon>
        <taxon>Bacillati</taxon>
        <taxon>Actinomycetota</taxon>
        <taxon>Actinomycetes</taxon>
        <taxon>Micrococcales</taxon>
        <taxon>Microbacteriaceae</taxon>
        <taxon>Agromyces</taxon>
    </lineage>
</organism>
<evidence type="ECO:0008006" key="4">
    <source>
        <dbReference type="Google" id="ProtNLM"/>
    </source>
</evidence>
<dbReference type="EMBL" id="BMMD01000006">
    <property type="protein sequence ID" value="GGJ76835.1"/>
    <property type="molecule type" value="Genomic_DNA"/>
</dbReference>
<accession>A0A917PGN4</accession>
<keyword evidence="3" id="KW-1185">Reference proteome</keyword>
<dbReference type="Pfam" id="PF06224">
    <property type="entry name" value="AlkZ-like"/>
    <property type="match status" value="1"/>
</dbReference>
<name>A0A917PGN4_9MICO</name>
<evidence type="ECO:0000313" key="2">
    <source>
        <dbReference type="EMBL" id="GGJ76835.1"/>
    </source>
</evidence>
<reference evidence="2" key="1">
    <citation type="journal article" date="2014" name="Int. J. Syst. Evol. Microbiol.">
        <title>Complete genome sequence of Corynebacterium casei LMG S-19264T (=DSM 44701T), isolated from a smear-ripened cheese.</title>
        <authorList>
            <consortium name="US DOE Joint Genome Institute (JGI-PGF)"/>
            <person name="Walter F."/>
            <person name="Albersmeier A."/>
            <person name="Kalinowski J."/>
            <person name="Ruckert C."/>
        </authorList>
    </citation>
    <scope>NUCLEOTIDE SEQUENCE</scope>
    <source>
        <strain evidence="2">CGMCC 1.8984</strain>
    </source>
</reference>
<dbReference type="PANTHER" id="PTHR38479:SF2">
    <property type="entry name" value="WINGED HELIX DNA-BINDING DOMAIN-CONTAINING PROTEIN"/>
    <property type="match status" value="1"/>
</dbReference>
<proteinExistence type="predicted"/>
<comment type="caution">
    <text evidence="2">The sequence shown here is derived from an EMBL/GenBank/DDBJ whole genome shotgun (WGS) entry which is preliminary data.</text>
</comment>
<gene>
    <name evidence="2" type="ORF">GCM10011372_13900</name>
</gene>
<protein>
    <recommendedName>
        <fullName evidence="4">Winged helix DNA-binding domain-containing protein</fullName>
    </recommendedName>
</protein>
<feature type="region of interest" description="Disordered" evidence="1">
    <location>
        <begin position="1"/>
        <end position="21"/>
    </location>
</feature>
<evidence type="ECO:0000256" key="1">
    <source>
        <dbReference type="SAM" id="MobiDB-lite"/>
    </source>
</evidence>
<dbReference type="PANTHER" id="PTHR38479">
    <property type="entry name" value="LMO0824 PROTEIN"/>
    <property type="match status" value="1"/>
</dbReference>
<reference evidence="2" key="2">
    <citation type="submission" date="2020-09" db="EMBL/GenBank/DDBJ databases">
        <authorList>
            <person name="Sun Q."/>
            <person name="Zhou Y."/>
        </authorList>
    </citation>
    <scope>NUCLEOTIDE SEQUENCE</scope>
    <source>
        <strain evidence="2">CGMCC 1.8984</strain>
    </source>
</reference>
<sequence length="382" mass="41367">MHARRTHVAGIRQTRGMPKPPSAARLRAARLESHGLRRGLTTVADAVRRLGAIQAQDFTAAKWVLGARVPRSVAADVDAAVESREIVRSWPMRGTLHLVPAERLRPILAITGPRVQQQTATRHRQLELDAATYRRARAVAEAELAGGASRSRKELQTAWEAAGIGTRGQRGYHLISWLAHDAVVCWGPVEGRGQRLVLLDEWAPGQAAEDRDETLAELFRTYVAGHGPATVRDFAWWSGLTHGDARVARAAAGGTVTEFDQERLVAMDAGWPADRASPTPRAAAAGLALAAFDEYFLGYTDRDAVCDRAHAGRVIPGGNGVFQPILVAGGRVVGTWRRGRDASSIVIEGFDAASPLDPVTFTTSLRAWSRFRGHELESVTVA</sequence>
<dbReference type="Proteomes" id="UP000636956">
    <property type="component" value="Unassembled WGS sequence"/>
</dbReference>
<evidence type="ECO:0000313" key="3">
    <source>
        <dbReference type="Proteomes" id="UP000636956"/>
    </source>
</evidence>
<dbReference type="InterPro" id="IPR009351">
    <property type="entry name" value="AlkZ-like"/>
</dbReference>
<dbReference type="AlphaFoldDB" id="A0A917PGN4"/>